<accession>A0A9R1VST0</accession>
<organism evidence="2 3">
    <name type="scientific">Lactuca sativa</name>
    <name type="common">Garden lettuce</name>
    <dbReference type="NCBI Taxonomy" id="4236"/>
    <lineage>
        <taxon>Eukaryota</taxon>
        <taxon>Viridiplantae</taxon>
        <taxon>Streptophyta</taxon>
        <taxon>Embryophyta</taxon>
        <taxon>Tracheophyta</taxon>
        <taxon>Spermatophyta</taxon>
        <taxon>Magnoliopsida</taxon>
        <taxon>eudicotyledons</taxon>
        <taxon>Gunneridae</taxon>
        <taxon>Pentapetalae</taxon>
        <taxon>asterids</taxon>
        <taxon>campanulids</taxon>
        <taxon>Asterales</taxon>
        <taxon>Asteraceae</taxon>
        <taxon>Cichorioideae</taxon>
        <taxon>Cichorieae</taxon>
        <taxon>Lactucinae</taxon>
        <taxon>Lactuca</taxon>
    </lineage>
</organism>
<dbReference type="PANTHER" id="PTHR33333:SF32">
    <property type="entry name" value="PSAD1"/>
    <property type="match status" value="1"/>
</dbReference>
<feature type="transmembrane region" description="Helical" evidence="1">
    <location>
        <begin position="53"/>
        <end position="79"/>
    </location>
</feature>
<gene>
    <name evidence="2" type="ORF">LSAT_V11C400166710</name>
</gene>
<dbReference type="AlphaFoldDB" id="A0A9R1VST0"/>
<keyword evidence="1" id="KW-0472">Membrane</keyword>
<dbReference type="Proteomes" id="UP000235145">
    <property type="component" value="Unassembled WGS sequence"/>
</dbReference>
<dbReference type="InterPro" id="IPR039926">
    <property type="entry name" value="Egg_app_1"/>
</dbReference>
<dbReference type="Gramene" id="rna-gnl|WGS:NBSK|LSAT_4X25020_mrna">
    <property type="protein sequence ID" value="cds-PLY81337.1"/>
    <property type="gene ID" value="gene-LSAT_4X25020"/>
</dbReference>
<comment type="caution">
    <text evidence="2">The sequence shown here is derived from an EMBL/GenBank/DDBJ whole genome shotgun (WGS) entry which is preliminary data.</text>
</comment>
<keyword evidence="1" id="KW-0812">Transmembrane</keyword>
<evidence type="ECO:0000313" key="2">
    <source>
        <dbReference type="EMBL" id="KAJ0210297.1"/>
    </source>
</evidence>
<protein>
    <submittedName>
        <fullName evidence="2">Uncharacterized protein</fullName>
    </submittedName>
</protein>
<sequence length="143" mass="16122">MDDLPEKLTITVDDILNQIVSAVTNFFQYLTGAFNKDFPPDTPRPWFDVAAPYLIAAAAFITCLCVSHCLFWCISAVLIRCFNALCSLGRCLCCLRRSDSDEYMMMIAPGRSPLMLPRAAFEANPRGYFRDLRGQPNNFSYSV</sequence>
<reference evidence="2 3" key="1">
    <citation type="journal article" date="2017" name="Nat. Commun.">
        <title>Genome assembly with in vitro proximity ligation data and whole-genome triplication in lettuce.</title>
        <authorList>
            <person name="Reyes-Chin-Wo S."/>
            <person name="Wang Z."/>
            <person name="Yang X."/>
            <person name="Kozik A."/>
            <person name="Arikit S."/>
            <person name="Song C."/>
            <person name="Xia L."/>
            <person name="Froenicke L."/>
            <person name="Lavelle D.O."/>
            <person name="Truco M.J."/>
            <person name="Xia R."/>
            <person name="Zhu S."/>
            <person name="Xu C."/>
            <person name="Xu H."/>
            <person name="Xu X."/>
            <person name="Cox K."/>
            <person name="Korf I."/>
            <person name="Meyers B.C."/>
            <person name="Michelmore R.W."/>
        </authorList>
    </citation>
    <scope>NUCLEOTIDE SEQUENCE [LARGE SCALE GENOMIC DNA]</scope>
    <source>
        <strain evidence="3">cv. Salinas</strain>
        <tissue evidence="2">Seedlings</tissue>
    </source>
</reference>
<evidence type="ECO:0000313" key="3">
    <source>
        <dbReference type="Proteomes" id="UP000235145"/>
    </source>
</evidence>
<dbReference type="PANTHER" id="PTHR33333">
    <property type="entry name" value="ERYTHROCYTE MEMBRANE PROTEIN 1-LIKE"/>
    <property type="match status" value="1"/>
</dbReference>
<evidence type="ECO:0000256" key="1">
    <source>
        <dbReference type="SAM" id="Phobius"/>
    </source>
</evidence>
<keyword evidence="1" id="KW-1133">Transmembrane helix</keyword>
<name>A0A9R1VST0_LACSA</name>
<dbReference type="EMBL" id="NBSK02000004">
    <property type="protein sequence ID" value="KAJ0210297.1"/>
    <property type="molecule type" value="Genomic_DNA"/>
</dbReference>
<proteinExistence type="predicted"/>
<keyword evidence="3" id="KW-1185">Reference proteome</keyword>